<feature type="chain" id="PRO_5041116263" evidence="2">
    <location>
        <begin position="45"/>
        <end position="138"/>
    </location>
</feature>
<name>C3K3F6_PSEFS</name>
<evidence type="ECO:0000256" key="2">
    <source>
        <dbReference type="SAM" id="SignalP"/>
    </source>
</evidence>
<evidence type="ECO:0000313" key="4">
    <source>
        <dbReference type="EMBL" id="CAY53061.1"/>
    </source>
</evidence>
<gene>
    <name evidence="4" type="ordered locus">PFLU_5710</name>
</gene>
<accession>C3K3F6</accession>
<proteinExistence type="predicted"/>
<dbReference type="AlphaFoldDB" id="C3K3F6"/>
<feature type="coiled-coil region" evidence="1">
    <location>
        <begin position="63"/>
        <end position="90"/>
    </location>
</feature>
<organism evidence="4">
    <name type="scientific">Pseudomonas fluorescens (strain SBW25)</name>
    <dbReference type="NCBI Taxonomy" id="216595"/>
    <lineage>
        <taxon>Bacteria</taxon>
        <taxon>Pseudomonadati</taxon>
        <taxon>Pseudomonadota</taxon>
        <taxon>Gammaproteobacteria</taxon>
        <taxon>Pseudomonadales</taxon>
        <taxon>Pseudomonadaceae</taxon>
        <taxon>Pseudomonas</taxon>
    </lineage>
</organism>
<dbReference type="Proteomes" id="UP001152918">
    <property type="component" value="Chromosome"/>
</dbReference>
<dbReference type="KEGG" id="pfs:PFLU_5710"/>
<dbReference type="HOGENOM" id="CLU_1853500_0_0_6"/>
<reference evidence="3" key="2">
    <citation type="submission" date="2023-10" db="EMBL/GenBank/DDBJ databases">
        <authorList>
            <person name="Fortmann-Grote C."/>
        </authorList>
    </citation>
    <scope>NUCLEOTIDE SEQUENCE</scope>
    <source>
        <strain evidence="3">SBW25</strain>
    </source>
</reference>
<feature type="signal peptide" evidence="2">
    <location>
        <begin position="1"/>
        <end position="44"/>
    </location>
</feature>
<dbReference type="EMBL" id="OV986001">
    <property type="protein sequence ID" value="CAI2799846.1"/>
    <property type="molecule type" value="Genomic_DNA"/>
</dbReference>
<reference evidence="4" key="1">
    <citation type="journal article" date="2009" name="Genome Biol.">
        <title>Genomic and genetic analyses of diversity and plant interactions of Pseudomonas fluorescens.</title>
        <authorList>
            <person name="Silby M.W."/>
            <person name="Cerdeno-Tarraga A.M."/>
            <person name="Vernikos G.S."/>
            <person name="Giddens S.R."/>
            <person name="Jackson R.W."/>
            <person name="Preston G.M."/>
            <person name="Zhang X.X."/>
            <person name="Moon C.D."/>
            <person name="Gehrig S.M."/>
            <person name="Godfrey S.A."/>
            <person name="Knight C.G."/>
            <person name="Malone J.G."/>
            <person name="Robinson Z."/>
            <person name="Spiers A.J."/>
            <person name="Harris S."/>
            <person name="Challis G.L."/>
            <person name="Yaxley A.M."/>
            <person name="Harris D."/>
            <person name="Seeger K."/>
            <person name="Murphy L."/>
            <person name="Rutter S."/>
            <person name="Squares R."/>
            <person name="Quail M.A."/>
            <person name="Saunders E."/>
            <person name="Mavromatis K."/>
            <person name="Brettin T.S."/>
            <person name="Bentley S.D."/>
            <person name="Hothersall J."/>
            <person name="Stephens E."/>
            <person name="Thomas C.M."/>
            <person name="Parkhill J."/>
            <person name="Levy S.B."/>
            <person name="Rainey P.B."/>
            <person name="Thomson N.R."/>
        </authorList>
    </citation>
    <scope>NUCLEOTIDE SEQUENCE [LARGE SCALE GENOMIC DNA]</scope>
    <source>
        <strain evidence="4">SBW25</strain>
    </source>
</reference>
<keyword evidence="2" id="KW-0732">Signal</keyword>
<protein>
    <submittedName>
        <fullName evidence="3 4">Membrane protein</fullName>
    </submittedName>
</protein>
<sequence length="138" mass="14418">MDIALRQPGTHQRAGNRTLRFSMRISTLAPAALLLSLFALPANAADLSALSGALSSQLGGGNSGDCQKQANDLQAKIDAAEAQKDSLKVKAFKAAQDQINKGCNKLTEAQAKADAKQQTQEAKADKPDAVKALGGLFK</sequence>
<dbReference type="EMBL" id="AM181176">
    <property type="protein sequence ID" value="CAY53061.1"/>
    <property type="molecule type" value="Genomic_DNA"/>
</dbReference>
<evidence type="ECO:0000256" key="1">
    <source>
        <dbReference type="SAM" id="Coils"/>
    </source>
</evidence>
<evidence type="ECO:0000313" key="3">
    <source>
        <dbReference type="EMBL" id="CAI2799846.1"/>
    </source>
</evidence>
<keyword evidence="1" id="KW-0175">Coiled coil</keyword>